<dbReference type="HOGENOM" id="CLU_2899281_0_0_3"/>
<keyword evidence="3" id="KW-1185">Reference proteome</keyword>
<name>F4Y2L0_9CYAN</name>
<gene>
    <name evidence="2" type="ORF">LYNGBM3L_70610</name>
</gene>
<reference evidence="3" key="1">
    <citation type="journal article" date="2011" name="Proc. Natl. Acad. Sci. U.S.A.">
        <title>Genomic insights into the physiology and ecology of the marine filamentous cyanobacterium Lyngbya majuscula.</title>
        <authorList>
            <person name="Jones A.C."/>
            <person name="Monroe E.A."/>
            <person name="Podell S."/>
            <person name="Hess W.R."/>
            <person name="Klages S."/>
            <person name="Esquenazi E."/>
            <person name="Niessen S."/>
            <person name="Hoover H."/>
            <person name="Rothmann M."/>
            <person name="Lasken R.S."/>
            <person name="Yates J.R.III."/>
            <person name="Reinhardt R."/>
            <person name="Kube M."/>
            <person name="Burkart M.D."/>
            <person name="Allen E.E."/>
            <person name="Dorrestein P.C."/>
            <person name="Gerwick W.H."/>
            <person name="Gerwick L."/>
        </authorList>
    </citation>
    <scope>NUCLEOTIDE SEQUENCE [LARGE SCALE GENOMIC DNA]</scope>
    <source>
        <strain evidence="3">3L</strain>
    </source>
</reference>
<dbReference type="AlphaFoldDB" id="F4Y2L0"/>
<sequence length="62" mass="6605">MLGFGKQLCVSASEKLTRYVAKTGTNRRTKQTALLNQGMNARTSGFGQASVGPPREGVFTKG</sequence>
<dbReference type="Proteomes" id="UP000003959">
    <property type="component" value="Unassembled WGS sequence"/>
</dbReference>
<dbReference type="EMBL" id="GL890971">
    <property type="protein sequence ID" value="EGJ28854.1"/>
    <property type="molecule type" value="Genomic_DNA"/>
</dbReference>
<organism evidence="2 3">
    <name type="scientific">Moorena producens 3L</name>
    <dbReference type="NCBI Taxonomy" id="489825"/>
    <lineage>
        <taxon>Bacteria</taxon>
        <taxon>Bacillati</taxon>
        <taxon>Cyanobacteriota</taxon>
        <taxon>Cyanophyceae</taxon>
        <taxon>Coleofasciculales</taxon>
        <taxon>Coleofasciculaceae</taxon>
        <taxon>Moorena</taxon>
    </lineage>
</organism>
<evidence type="ECO:0000313" key="3">
    <source>
        <dbReference type="Proteomes" id="UP000003959"/>
    </source>
</evidence>
<evidence type="ECO:0000256" key="1">
    <source>
        <dbReference type="SAM" id="MobiDB-lite"/>
    </source>
</evidence>
<feature type="region of interest" description="Disordered" evidence="1">
    <location>
        <begin position="42"/>
        <end position="62"/>
    </location>
</feature>
<proteinExistence type="predicted"/>
<evidence type="ECO:0000313" key="2">
    <source>
        <dbReference type="EMBL" id="EGJ28854.1"/>
    </source>
</evidence>
<protein>
    <submittedName>
        <fullName evidence="2">Uncharacterized protein</fullName>
    </submittedName>
</protein>
<accession>F4Y2L0</accession>